<sequence>MQLATETWSVVATVRASHSLCDLFACHYLALGARQVFLFHDDPEMAFSVQRDGVQNTVCDERWWQSGRPEALEKRQVHNATQAKNECSTDWILHCDVDELIWSEQAVSEVLGALPGIVGGVRIRTAEAVYDSVPERDRMFDTPYFKIFYRKGRGKAYGEISQRAYGGIWEASNHGFWGHPIGKSFIRVRAPVGRMPLHAKRRSEIAGFRMHEVSEQMILRHYDTLSPELWKEKHLRRINGDVATPLAGKFRQRQQKLIAEAALAGETALEQLYLKMATLPPDVLAECIASGFVRVIPPEPHLLKHAPPAA</sequence>
<reference evidence="2" key="1">
    <citation type="submission" date="2016-10" db="EMBL/GenBank/DDBJ databases">
        <authorList>
            <person name="Varghese N."/>
            <person name="Submissions S."/>
        </authorList>
    </citation>
    <scope>NUCLEOTIDE SEQUENCE [LARGE SCALE GENOMIC DNA]</scope>
    <source>
        <strain evidence="2">CGMCC 1.7655</strain>
    </source>
</reference>
<evidence type="ECO:0000313" key="2">
    <source>
        <dbReference type="Proteomes" id="UP000199555"/>
    </source>
</evidence>
<proteinExistence type="predicted"/>
<dbReference type="STRING" id="525640.SAMN04487971_10265"/>
<keyword evidence="2" id="KW-1185">Reference proteome</keyword>
<keyword evidence="1" id="KW-0808">Transferase</keyword>
<dbReference type="RefSeq" id="WP_090752261.1">
    <property type="nucleotide sequence ID" value="NZ_FNGE01000002.1"/>
</dbReference>
<dbReference type="Proteomes" id="UP000199555">
    <property type="component" value="Unassembled WGS sequence"/>
</dbReference>
<name>A0A1G9DHA1_9RHOB</name>
<dbReference type="AlphaFoldDB" id="A0A1G9DHA1"/>
<dbReference type="Pfam" id="PF13704">
    <property type="entry name" value="Glyco_tranf_2_4"/>
    <property type="match status" value="1"/>
</dbReference>
<dbReference type="GO" id="GO:0016740">
    <property type="term" value="F:transferase activity"/>
    <property type="evidence" value="ECO:0007669"/>
    <property type="project" value="UniProtKB-KW"/>
</dbReference>
<dbReference type="EMBL" id="FNGE01000002">
    <property type="protein sequence ID" value="SDK63246.1"/>
    <property type="molecule type" value="Genomic_DNA"/>
</dbReference>
<accession>A0A1G9DHA1</accession>
<protein>
    <submittedName>
        <fullName evidence="1">Glycosyl transferase family 2</fullName>
    </submittedName>
</protein>
<gene>
    <name evidence="1" type="ORF">SAMN04487971_10265</name>
</gene>
<evidence type="ECO:0000313" key="1">
    <source>
        <dbReference type="EMBL" id="SDK63246.1"/>
    </source>
</evidence>
<organism evidence="1 2">
    <name type="scientific">Paracoccus chinensis</name>
    <dbReference type="NCBI Taxonomy" id="525640"/>
    <lineage>
        <taxon>Bacteria</taxon>
        <taxon>Pseudomonadati</taxon>
        <taxon>Pseudomonadota</taxon>
        <taxon>Alphaproteobacteria</taxon>
        <taxon>Rhodobacterales</taxon>
        <taxon>Paracoccaceae</taxon>
        <taxon>Paracoccus</taxon>
    </lineage>
</organism>